<name>A0ABV6MTS0_9PSEU</name>
<dbReference type="EMBL" id="JBHLUD010000006">
    <property type="protein sequence ID" value="MFC0543524.1"/>
    <property type="molecule type" value="Genomic_DNA"/>
</dbReference>
<evidence type="ECO:0000256" key="4">
    <source>
        <dbReference type="ARBA" id="ARBA00022989"/>
    </source>
</evidence>
<proteinExistence type="predicted"/>
<dbReference type="Proteomes" id="UP001589810">
    <property type="component" value="Unassembled WGS sequence"/>
</dbReference>
<organism evidence="8 9">
    <name type="scientific">Kutzneria chonburiensis</name>
    <dbReference type="NCBI Taxonomy" id="1483604"/>
    <lineage>
        <taxon>Bacteria</taxon>
        <taxon>Bacillati</taxon>
        <taxon>Actinomycetota</taxon>
        <taxon>Actinomycetes</taxon>
        <taxon>Pseudonocardiales</taxon>
        <taxon>Pseudonocardiaceae</taxon>
        <taxon>Kutzneria</taxon>
    </lineage>
</organism>
<sequence>MSHLSLEINHDLATQGLGIGLIVVMVAVGLFLVVFFLAALFSILGADIGCGGKILWFFVVLCLPFLGSLLWFVAGKPRPRQYY</sequence>
<feature type="transmembrane region" description="Helical" evidence="6">
    <location>
        <begin position="54"/>
        <end position="74"/>
    </location>
</feature>
<feature type="transmembrane region" description="Helical" evidence="6">
    <location>
        <begin position="20"/>
        <end position="42"/>
    </location>
</feature>
<comment type="caution">
    <text evidence="8">The sequence shown here is derived from an EMBL/GenBank/DDBJ whole genome shotgun (WGS) entry which is preliminary data.</text>
</comment>
<dbReference type="Pfam" id="PF13396">
    <property type="entry name" value="PLDc_N"/>
    <property type="match status" value="1"/>
</dbReference>
<accession>A0ABV6MTS0</accession>
<evidence type="ECO:0000256" key="2">
    <source>
        <dbReference type="ARBA" id="ARBA00022475"/>
    </source>
</evidence>
<evidence type="ECO:0000313" key="9">
    <source>
        <dbReference type="Proteomes" id="UP001589810"/>
    </source>
</evidence>
<gene>
    <name evidence="8" type="ORF">ACFFH7_18630</name>
</gene>
<evidence type="ECO:0000256" key="1">
    <source>
        <dbReference type="ARBA" id="ARBA00004651"/>
    </source>
</evidence>
<keyword evidence="3 6" id="KW-0812">Transmembrane</keyword>
<keyword evidence="2" id="KW-1003">Cell membrane</keyword>
<evidence type="ECO:0000256" key="5">
    <source>
        <dbReference type="ARBA" id="ARBA00023136"/>
    </source>
</evidence>
<keyword evidence="4 6" id="KW-1133">Transmembrane helix</keyword>
<evidence type="ECO:0000256" key="6">
    <source>
        <dbReference type="SAM" id="Phobius"/>
    </source>
</evidence>
<feature type="domain" description="Cardiolipin synthase N-terminal" evidence="7">
    <location>
        <begin position="35"/>
        <end position="75"/>
    </location>
</feature>
<evidence type="ECO:0000256" key="3">
    <source>
        <dbReference type="ARBA" id="ARBA00022692"/>
    </source>
</evidence>
<keyword evidence="5 6" id="KW-0472">Membrane</keyword>
<evidence type="ECO:0000313" key="8">
    <source>
        <dbReference type="EMBL" id="MFC0543524.1"/>
    </source>
</evidence>
<dbReference type="InterPro" id="IPR027379">
    <property type="entry name" value="CLS_N"/>
</dbReference>
<evidence type="ECO:0000259" key="7">
    <source>
        <dbReference type="Pfam" id="PF13396"/>
    </source>
</evidence>
<dbReference type="RefSeq" id="WP_273940071.1">
    <property type="nucleotide sequence ID" value="NZ_CP097263.1"/>
</dbReference>
<keyword evidence="9" id="KW-1185">Reference proteome</keyword>
<protein>
    <submittedName>
        <fullName evidence="8">PLDc N-terminal domain-containing protein</fullName>
    </submittedName>
</protein>
<comment type="subcellular location">
    <subcellularLocation>
        <location evidence="1">Cell membrane</location>
        <topology evidence="1">Multi-pass membrane protein</topology>
    </subcellularLocation>
</comment>
<reference evidence="8 9" key="1">
    <citation type="submission" date="2024-09" db="EMBL/GenBank/DDBJ databases">
        <authorList>
            <person name="Sun Q."/>
            <person name="Mori K."/>
        </authorList>
    </citation>
    <scope>NUCLEOTIDE SEQUENCE [LARGE SCALE GENOMIC DNA]</scope>
    <source>
        <strain evidence="8 9">TBRC 1432</strain>
    </source>
</reference>